<gene>
    <name evidence="9" type="ORF">METZ01_LOCUS46627</name>
</gene>
<dbReference type="InterPro" id="IPR052175">
    <property type="entry name" value="ComplexI-like_HydComp"/>
</dbReference>
<evidence type="ECO:0000256" key="6">
    <source>
        <dbReference type="ARBA" id="ARBA00023136"/>
    </source>
</evidence>
<evidence type="ECO:0000256" key="3">
    <source>
        <dbReference type="ARBA" id="ARBA00022692"/>
    </source>
</evidence>
<keyword evidence="3 7" id="KW-0812">Transmembrane</keyword>
<dbReference type="Pfam" id="PF00361">
    <property type="entry name" value="Proton_antipo_M"/>
    <property type="match status" value="1"/>
</dbReference>
<dbReference type="GO" id="GO:0005886">
    <property type="term" value="C:plasma membrane"/>
    <property type="evidence" value="ECO:0007669"/>
    <property type="project" value="UniProtKB-SubCell"/>
</dbReference>
<sequence>MDQLLDQRPLIAVMISLVAAITAPLFSRHPNWREGCTLLAATLKLFVVASMLSAVLAGETPSSASLLLPQGLSLHLRADPLGLVFALTAATLWVMTSLYSIGYMRAKDAPRQTGYYSAFALCLSATTGLAFAGNLLTFFVFYEVLTLSTYPLVVHTRTAEARSAGRRYLVYTIGGGQLLLGAIVWTQVVAPGSEFVPGGFLAGRTSDVAMAVGFAAFMLGLGVKAALMPLHGWLPAAMAAPTPVSALLHAVAVVKAGVFGVVRVTGFVFGVDVLRAINADVVLAVAASVTIVVASIRALGERNLKRRLAYSTIGQLSYIVLGSALGTVAALTGAIFHIAAHAFMKITLFFCAGAIHVQVQRDNVDELDGLGKQMPATLGAFMIGACGLAGIPLLAGFIGKWQIGVGAVEAGYPVFVVVLVVSGLFNIAYFF</sequence>
<feature type="transmembrane region" description="Helical" evidence="7">
    <location>
        <begin position="378"/>
        <end position="398"/>
    </location>
</feature>
<keyword evidence="4 7" id="KW-1133">Transmembrane helix</keyword>
<name>A0A381RXX0_9ZZZZ</name>
<dbReference type="PANTHER" id="PTHR42682">
    <property type="entry name" value="HYDROGENASE-4 COMPONENT F"/>
    <property type="match status" value="1"/>
</dbReference>
<keyword evidence="2" id="KW-1003">Cell membrane</keyword>
<keyword evidence="5" id="KW-0560">Oxidoreductase</keyword>
<evidence type="ECO:0000256" key="2">
    <source>
        <dbReference type="ARBA" id="ARBA00022475"/>
    </source>
</evidence>
<feature type="transmembrane region" description="Helical" evidence="7">
    <location>
        <begin position="113"/>
        <end position="132"/>
    </location>
</feature>
<feature type="transmembrane region" description="Helical" evidence="7">
    <location>
        <begin position="247"/>
        <end position="270"/>
    </location>
</feature>
<evidence type="ECO:0000259" key="8">
    <source>
        <dbReference type="Pfam" id="PF00361"/>
    </source>
</evidence>
<evidence type="ECO:0000313" key="9">
    <source>
        <dbReference type="EMBL" id="SUZ93773.1"/>
    </source>
</evidence>
<protein>
    <recommendedName>
        <fullName evidence="8">NADH:quinone oxidoreductase/Mrp antiporter transmembrane domain-containing protein</fullName>
    </recommendedName>
</protein>
<keyword evidence="6 7" id="KW-0472">Membrane</keyword>
<dbReference type="PRINTS" id="PR01434">
    <property type="entry name" value="NADHDHGNASE5"/>
</dbReference>
<feature type="transmembrane region" description="Helical" evidence="7">
    <location>
        <begin position="38"/>
        <end position="58"/>
    </location>
</feature>
<dbReference type="GO" id="GO:0016491">
    <property type="term" value="F:oxidoreductase activity"/>
    <property type="evidence" value="ECO:0007669"/>
    <property type="project" value="UniProtKB-KW"/>
</dbReference>
<feature type="transmembrane region" description="Helical" evidence="7">
    <location>
        <begin position="6"/>
        <end position="26"/>
    </location>
</feature>
<feature type="transmembrane region" description="Helical" evidence="7">
    <location>
        <begin position="276"/>
        <end position="296"/>
    </location>
</feature>
<feature type="transmembrane region" description="Helical" evidence="7">
    <location>
        <begin position="78"/>
        <end position="101"/>
    </location>
</feature>
<feature type="transmembrane region" description="Helical" evidence="7">
    <location>
        <begin position="168"/>
        <end position="188"/>
    </location>
</feature>
<evidence type="ECO:0000256" key="1">
    <source>
        <dbReference type="ARBA" id="ARBA00004651"/>
    </source>
</evidence>
<reference evidence="9" key="1">
    <citation type="submission" date="2018-05" db="EMBL/GenBank/DDBJ databases">
        <authorList>
            <person name="Lanie J.A."/>
            <person name="Ng W.-L."/>
            <person name="Kazmierczak K.M."/>
            <person name="Andrzejewski T.M."/>
            <person name="Davidsen T.M."/>
            <person name="Wayne K.J."/>
            <person name="Tettelin H."/>
            <person name="Glass J.I."/>
            <person name="Rusch D."/>
            <person name="Podicherti R."/>
            <person name="Tsui H.-C.T."/>
            <person name="Winkler M.E."/>
        </authorList>
    </citation>
    <scope>NUCLEOTIDE SEQUENCE</scope>
</reference>
<dbReference type="AlphaFoldDB" id="A0A381RXX0"/>
<feature type="transmembrane region" description="Helical" evidence="7">
    <location>
        <begin position="208"/>
        <end position="227"/>
    </location>
</feature>
<dbReference type="InterPro" id="IPR001750">
    <property type="entry name" value="ND/Mrp_TM"/>
</dbReference>
<proteinExistence type="predicted"/>
<feature type="domain" description="NADH:quinone oxidoreductase/Mrp antiporter transmembrane" evidence="8">
    <location>
        <begin position="132"/>
        <end position="424"/>
    </location>
</feature>
<feature type="transmembrane region" description="Helical" evidence="7">
    <location>
        <begin position="138"/>
        <end position="156"/>
    </location>
</feature>
<comment type="subcellular location">
    <subcellularLocation>
        <location evidence="1">Cell membrane</location>
        <topology evidence="1">Multi-pass membrane protein</topology>
    </subcellularLocation>
</comment>
<organism evidence="9">
    <name type="scientific">marine metagenome</name>
    <dbReference type="NCBI Taxonomy" id="408172"/>
    <lineage>
        <taxon>unclassified sequences</taxon>
        <taxon>metagenomes</taxon>
        <taxon>ecological metagenomes</taxon>
    </lineage>
</organism>
<feature type="transmembrane region" description="Helical" evidence="7">
    <location>
        <begin position="410"/>
        <end position="430"/>
    </location>
</feature>
<dbReference type="PANTHER" id="PTHR42682:SF4">
    <property type="entry name" value="NADH-UBIQUINONE_PLASTOQUINONE"/>
    <property type="match status" value="1"/>
</dbReference>
<evidence type="ECO:0000256" key="4">
    <source>
        <dbReference type="ARBA" id="ARBA00022989"/>
    </source>
</evidence>
<accession>A0A381RXX0</accession>
<feature type="non-terminal residue" evidence="9">
    <location>
        <position position="431"/>
    </location>
</feature>
<dbReference type="EMBL" id="UINC01002175">
    <property type="protein sequence ID" value="SUZ93773.1"/>
    <property type="molecule type" value="Genomic_DNA"/>
</dbReference>
<evidence type="ECO:0000256" key="7">
    <source>
        <dbReference type="SAM" id="Phobius"/>
    </source>
</evidence>
<evidence type="ECO:0000256" key="5">
    <source>
        <dbReference type="ARBA" id="ARBA00023002"/>
    </source>
</evidence>